<dbReference type="AlphaFoldDB" id="A0A4Z2IVT8"/>
<accession>A0A4Z2IVT8</accession>
<dbReference type="EMBL" id="SRLO01000042">
    <property type="protein sequence ID" value="TNN82070.1"/>
    <property type="molecule type" value="Genomic_DNA"/>
</dbReference>
<evidence type="ECO:0000313" key="2">
    <source>
        <dbReference type="Proteomes" id="UP000314294"/>
    </source>
</evidence>
<reference evidence="1 2" key="1">
    <citation type="submission" date="2019-03" db="EMBL/GenBank/DDBJ databases">
        <title>First draft genome of Liparis tanakae, snailfish: a comprehensive survey of snailfish specific genes.</title>
        <authorList>
            <person name="Kim W."/>
            <person name="Song I."/>
            <person name="Jeong J.-H."/>
            <person name="Kim D."/>
            <person name="Kim S."/>
            <person name="Ryu S."/>
            <person name="Song J.Y."/>
            <person name="Lee S.K."/>
        </authorList>
    </citation>
    <scope>NUCLEOTIDE SEQUENCE [LARGE SCALE GENOMIC DNA]</scope>
    <source>
        <tissue evidence="1">Muscle</tissue>
    </source>
</reference>
<organism evidence="1 2">
    <name type="scientific">Liparis tanakae</name>
    <name type="common">Tanaka's snailfish</name>
    <dbReference type="NCBI Taxonomy" id="230148"/>
    <lineage>
        <taxon>Eukaryota</taxon>
        <taxon>Metazoa</taxon>
        <taxon>Chordata</taxon>
        <taxon>Craniata</taxon>
        <taxon>Vertebrata</taxon>
        <taxon>Euteleostomi</taxon>
        <taxon>Actinopterygii</taxon>
        <taxon>Neopterygii</taxon>
        <taxon>Teleostei</taxon>
        <taxon>Neoteleostei</taxon>
        <taxon>Acanthomorphata</taxon>
        <taxon>Eupercaria</taxon>
        <taxon>Perciformes</taxon>
        <taxon>Cottioidei</taxon>
        <taxon>Cottales</taxon>
        <taxon>Liparidae</taxon>
        <taxon>Liparis</taxon>
    </lineage>
</organism>
<name>A0A4Z2IVT8_9TELE</name>
<comment type="caution">
    <text evidence="1">The sequence shown here is derived from an EMBL/GenBank/DDBJ whole genome shotgun (WGS) entry which is preliminary data.</text>
</comment>
<gene>
    <name evidence="1" type="ORF">EYF80_007716</name>
</gene>
<proteinExistence type="predicted"/>
<protein>
    <submittedName>
        <fullName evidence="1">Uncharacterized protein</fullName>
    </submittedName>
</protein>
<dbReference type="Proteomes" id="UP000314294">
    <property type="component" value="Unassembled WGS sequence"/>
</dbReference>
<evidence type="ECO:0000313" key="1">
    <source>
        <dbReference type="EMBL" id="TNN82070.1"/>
    </source>
</evidence>
<sequence length="155" mass="16928">MASTLAAVATLAKETQASWKQQTSAVSPSRESNTTTITCLKLLWHIDQHLLSVTPDGDLHSTSAPPPIRIDIQCQSVCQKKKSNFGNVCSGKEGFLTLCGLVVLLLSRLHWAEEMEEMFAHTARPGWRLLPSSILGLVRCCCNPLQTHTSILGLC</sequence>
<keyword evidence="2" id="KW-1185">Reference proteome</keyword>